<sequence>MIKDSRTRMRIKKRLQKKLATKDTHISKSSKSCTKVLTQKCIRKKVHENTNYNPRTLIQINKHAQTHSLKRTCTNKAISAGYNSCRMSNFQIRTRTWSKLDSKSDHENTRYSSRTRMRIKKRAQKTLATKDTHISKSTKSCTKVLTQECIRKKVHENTNYNPRTLIQINKHAQTHSLKRTCTNLHVKKHAQKCIRNNILKNTKYNTRTLIRITKRQQEHEIQKIQWSVEITLNVYVYFEDTNVHQETCTKTLATKDTHICKSTKSCTKVLMQKCIRKKVHENTNYNPWTLIQINKHAQTHSLKWTCTNVQIDNEVSMMQK</sequence>
<dbReference type="Proteomes" id="UP000030748">
    <property type="component" value="Unassembled WGS sequence"/>
</dbReference>
<name>A0A022PX88_ERYGU</name>
<reference evidence="1 2" key="1">
    <citation type="journal article" date="2013" name="Proc. Natl. Acad. Sci. U.S.A.">
        <title>Fine-scale variation in meiotic recombination in Mimulus inferred from population shotgun sequencing.</title>
        <authorList>
            <person name="Hellsten U."/>
            <person name="Wright K.M."/>
            <person name="Jenkins J."/>
            <person name="Shu S."/>
            <person name="Yuan Y."/>
            <person name="Wessler S.R."/>
            <person name="Schmutz J."/>
            <person name="Willis J.H."/>
            <person name="Rokhsar D.S."/>
        </authorList>
    </citation>
    <scope>NUCLEOTIDE SEQUENCE [LARGE SCALE GENOMIC DNA]</scope>
    <source>
        <strain evidence="2">cv. DUN x IM62</strain>
    </source>
</reference>
<keyword evidence="2" id="KW-1185">Reference proteome</keyword>
<gene>
    <name evidence="1" type="ORF">MIMGU_mgv11b023482mg</name>
</gene>
<proteinExistence type="predicted"/>
<protein>
    <submittedName>
        <fullName evidence="1">Uncharacterized protein</fullName>
    </submittedName>
</protein>
<evidence type="ECO:0000313" key="1">
    <source>
        <dbReference type="EMBL" id="EYU20962.1"/>
    </source>
</evidence>
<dbReference type="AlphaFoldDB" id="A0A022PX88"/>
<dbReference type="EMBL" id="KI632250">
    <property type="protein sequence ID" value="EYU20962.1"/>
    <property type="molecule type" value="Genomic_DNA"/>
</dbReference>
<organism evidence="1 2">
    <name type="scientific">Erythranthe guttata</name>
    <name type="common">Yellow monkey flower</name>
    <name type="synonym">Mimulus guttatus</name>
    <dbReference type="NCBI Taxonomy" id="4155"/>
    <lineage>
        <taxon>Eukaryota</taxon>
        <taxon>Viridiplantae</taxon>
        <taxon>Streptophyta</taxon>
        <taxon>Embryophyta</taxon>
        <taxon>Tracheophyta</taxon>
        <taxon>Spermatophyta</taxon>
        <taxon>Magnoliopsida</taxon>
        <taxon>eudicotyledons</taxon>
        <taxon>Gunneridae</taxon>
        <taxon>Pentapetalae</taxon>
        <taxon>asterids</taxon>
        <taxon>lamiids</taxon>
        <taxon>Lamiales</taxon>
        <taxon>Phrymaceae</taxon>
        <taxon>Erythranthe</taxon>
    </lineage>
</organism>
<accession>A0A022PX88</accession>
<evidence type="ECO:0000313" key="2">
    <source>
        <dbReference type="Proteomes" id="UP000030748"/>
    </source>
</evidence>